<dbReference type="InterPro" id="IPR046541">
    <property type="entry name" value="DUF6606"/>
</dbReference>
<feature type="region of interest" description="Disordered" evidence="7">
    <location>
        <begin position="2800"/>
        <end position="2819"/>
    </location>
</feature>
<evidence type="ECO:0000256" key="4">
    <source>
        <dbReference type="ARBA" id="ARBA00022786"/>
    </source>
</evidence>
<dbReference type="Pfam" id="PF12340">
    <property type="entry name" value="DUF3638"/>
    <property type="match status" value="1"/>
</dbReference>
<evidence type="ECO:0000256" key="5">
    <source>
        <dbReference type="ARBA" id="ARBA00022801"/>
    </source>
</evidence>
<comment type="catalytic activity">
    <reaction evidence="1">
        <text>Thiol-dependent hydrolysis of ester, thioester, amide, peptide and isopeptide bonds formed by the C-terminal Gly of ubiquitin (a 76-residue protein attached to proteins as an intracellular targeting signal).</text>
        <dbReference type="EC" id="3.4.19.12"/>
    </reaction>
</comment>
<dbReference type="PANTHER" id="PTHR13367:SF34">
    <property type="match status" value="1"/>
</dbReference>
<comment type="caution">
    <text evidence="11">The sequence shown here is derived from an EMBL/GenBank/DDBJ whole genome shotgun (WGS) entry which is preliminary data.</text>
</comment>
<dbReference type="GO" id="GO:0006508">
    <property type="term" value="P:proteolysis"/>
    <property type="evidence" value="ECO:0007669"/>
    <property type="project" value="UniProtKB-KW"/>
</dbReference>
<name>A0A139HUN8_9PEZI</name>
<evidence type="ECO:0000256" key="3">
    <source>
        <dbReference type="ARBA" id="ARBA00022670"/>
    </source>
</evidence>
<sequence length="3093" mass="345909">MAAPTDEDIQRIIDHVFLPPKLPQKEDDSSDILLIRATVDALTTLRDAILPQPPPDAISLAISAMSNIKQVNSLSNGGTDEMGLHRGLTSLPNAHTMAMKISRQNAGVLITKKEDKLVFEVFELSPRNEDVIATKGRLIRTFPANAVAVDCSLLDQTDLPSRSKKAQKTHEEDRDTNSPAMVSELFLSVLRGMGEAYPASSIMKKTREEVLYDNAKAPWRRSPMWLLIRVTLQLVLTRSRGGSYNLYKLVMLSIMGHIVRAAKTAPVDMLYIMNAKIERRLQKLSKIPLDGVGRAVIDDVSSIVRKSARAITRTWDRQQTLDARDLNLAHLTKLNFDADGVTGLPKLEKHLQQLKARQHSTSGSNFVPSSGLIKFAVDDFPDLPTSGARDPYYASACLQAFEKWVAHHLQHFMDDYERPDACEKLDELLSRYHGLSCAHYAADNPEAQSNMILVIFELWMACDKAAVRTCPLLAKYDPGIPVQVLESLVLPNLEQMARLSEVEAYISDRARSSMRPTKLLFDTREARGFAAQYYDQSSMHKSLFSVIEAEAEEARRQKKEEYRNTMSEYRRLDALCNRTEHYKETRVVDNWCDPPETEEVHDMGKCDKCRYENQRENLAIGVHEWPLPANQVESKAVVFELKAPSWLSFWRSCRFFLLQDVLKGTRPKASLRSQYRLDSNDPHLTRKHFVQSGSRKIGLLSESKPVCVTHYRSKAIAALREADVCVNNGLQYQYYDESSYGYIGPLVFGDEVARSCTFSLPYPALQKFIFRTASNPDGVGPNTVIASQDTCPESMTLAEFTELATIPLGHHIQWPNIALQLAMPGVDFKKVETSLVILQCIYQAGPPGLTRSVLRESHAIFNDDGKGLLILEQLSLAIQRVKENWESAQALSTFVAIAARILSLDKNAESASLKCLETARHITTCWLQSLRDKAHQATDHVDRTAFANKAVEVALICASTYDVDDRVLEGLLKSSLNVSNLVQASIVIHEGEHSQSALEGARLARLALRFKRLLFRSYGFLAKNAAGIDDAIKKSWSGYVPQVGGFWNPVSNEVDNWITTDTARTQGATMRVHYNLLTGELLVNGLPLDQAPKQYRDRPLFSTLFGKALVEVMPASAAGFQFSTKRAFEGYEVQLGMSSLANAAACEELIVQAKREDTTFETLPKEIFDGAFPSAFVGDYVHWYHSESDVVEFRPAQDPWNHNSAAQWTLMRSKNCSGWCLVKDGSSLLGLSSRSSKMVGQILSPLANSSDIHVVSQPSEHLIHVEMPHLRHGFVLRRGSSSLQSKEFRSMEVDQNQCLGTLIGFKNKVLLRSNDGRRRALILDSTTVTYSKHDAHVSVAASRETAGKLHSLEINDLGRLLDNGDLMCKLYVAYLHALTSFCLPDPLTRKTGTEQALSILESAAVRSFDQLTEENLNMLGKIASLSPGRCYYPAGKRVMQTVDWDTNLSFLSQHGRLETDVRKILTQAKEAQFLFPGASLEFPLLQKIDEHLQQRDSIKSSVFRTSGFGAEDHTAAYDKPYKSRDLGWLSQRATNSALMSGLFMRGSSYVHWDPRTMGQFWPLVCNYSQIHGYELPINHKKLRYDATVLEEGHDYAITRLPALLRWMSIAQHVRQNQFSIMMWLSTMAFSKDAKMPVLQAIAMLPELNVTFRDSTSRIDSFTPKDGVVCSKAVVKAIVDQHRLAHYLYPEYGITRLKNERQSVYADRRKNACQAAVNTASARLVDALFNQWPAETVVKPSFDVSQYVKVGDVIAAVGKKFKAWHDNGLLQSELIRIDQTIAGCKLQDVQLPVLRTQSPQSQVALRGYTSEADLFSGAPPQLPDNGRVLAFSASQTQASSPAKPTLLGSLVVRLETAAGQLKYEQDYVTDLKGSLNALLSRDATESDIKDLNAQALLNHLDDCKAYARKLYGLLVASVAPASISSNVPTDHQWPRVSPLLFLRQLSRNRWSDLSLEWKSCIVKYGIALTQVQRAERLVQLSSPWRAEELRNELANTGHQNWTAMDHPESLLIEVESGIMIREVQEEIASQMRQPSTNNNSVMQLNMGEGKSSVIVPIVAAALADGDQLVRVLVAKAQSKQMAQMLVSKLGGQVDRRVYYLPFSRSLKLDHAAAAAVGRILRECKSEGGVLLVQPEHILSLQLMAPECYITGKESVGQSLMETQDFLDEYARDIVDESDENFSVRFELIYTMGMQRSIELSPDRWLLLQQVLDLVMQLAPALAQEFPLSLEVASKVAGSFPRVRILRPDAEAALVHAVAQRICDFGLSGFQISRQPVEVRRAVYTYITKFDLSRDEIMAVENGVFWTDTTKSHLLLLRGIIAGGVLAFTLGQKRWRVNYGTASRQPPTKLAVPYRAKDSPSPRSEFSHPDVVITLTSLCYYYEGLSDDDLFVALGHLMDSDQADIEFQAWVKHSDGLPAAFRQLQGINLKDRPQCVSELFPALRHGKNVVDYFLSHHVFPKEMKEFPDKLSASGWDIGKRKNRATTGFSGTNDSRPLLPLDVGHLDLERQKHTNALVLNNILRPENSVKLMPRAGQDSSAAANLLAIVSHLDPPVEVILDVGAQILELNNQEVAATWLQKYNTTKEAAVFVDEYDELCVVDRNSRIDPLRTSPFANRLDSCLIFLDEAHTRGIDLKLPSTYRAALTLGANLTKDRLVQAAMRMRKLGKGQTVVFAISEEIQAKILECTSKSEPSAITVEDALFWSIKETHTEVRRSMPLWVIQGERFVRQEKIWKAARRNGKTNLTQKHAEEFLEEEAQTLDDRYRPRQSSNPIHLSDSTDLSLRRIADRCLEFGDLQFSSSTLQEEQERELSPEIEQERQVQRAPPAKPATHSLHTDVHFFVNTGQLVSGSDAYMPAFKALSDSSAAQSLGFPFFRLARGSHLMATAEFARTVDKSGSSYISDAFQRPVQWLLTSCPKGSSKADHILIISPYEANQLYPLMQNTISTTLHIYKPRCNSGYGALDKLDFCTFSGKSATPVVPRALAVQLNLFAGQLYISTYEDYIETCKFLGVSSKVLTEEMSQQGWRVDANGFIENDEQGRVGGESGLKKSPINFFKILMSKIRRSGENISKTQMGGLLEGKLFEESDFGTPLV</sequence>
<dbReference type="PANTHER" id="PTHR13367">
    <property type="entry name" value="UBIQUITIN THIOESTERASE"/>
    <property type="match status" value="1"/>
</dbReference>
<dbReference type="InterPro" id="IPR022105">
    <property type="entry name" value="DUF3645"/>
</dbReference>
<evidence type="ECO:0000313" key="11">
    <source>
        <dbReference type="EMBL" id="KXT06191.1"/>
    </source>
</evidence>
<accession>A0A139HUN8</accession>
<evidence type="ECO:0000256" key="6">
    <source>
        <dbReference type="ARBA" id="ARBA00022807"/>
    </source>
</evidence>
<evidence type="ECO:0000259" key="8">
    <source>
        <dbReference type="Pfam" id="PF12340"/>
    </source>
</evidence>
<feature type="domain" description="DUF3638" evidence="8">
    <location>
        <begin position="1997"/>
        <end position="2220"/>
    </location>
</feature>
<dbReference type="Pfam" id="PF12359">
    <property type="entry name" value="DUF3645"/>
    <property type="match status" value="1"/>
</dbReference>
<keyword evidence="3" id="KW-0645">Protease</keyword>
<dbReference type="InterPro" id="IPR051346">
    <property type="entry name" value="OTU_Deubiquitinase"/>
</dbReference>
<evidence type="ECO:0000256" key="7">
    <source>
        <dbReference type="SAM" id="MobiDB-lite"/>
    </source>
</evidence>
<dbReference type="STRING" id="321146.A0A139HUN8"/>
<keyword evidence="5" id="KW-0378">Hydrolase</keyword>
<evidence type="ECO:0000259" key="10">
    <source>
        <dbReference type="Pfam" id="PF20255"/>
    </source>
</evidence>
<gene>
    <name evidence="11" type="ORF">AC578_1431</name>
</gene>
<dbReference type="Pfam" id="PF20255">
    <property type="entry name" value="DUF6606"/>
    <property type="match status" value="1"/>
</dbReference>
<dbReference type="Proteomes" id="UP000070133">
    <property type="component" value="Unassembled WGS sequence"/>
</dbReference>
<dbReference type="EC" id="3.4.19.12" evidence="2"/>
<proteinExistence type="predicted"/>
<evidence type="ECO:0000256" key="1">
    <source>
        <dbReference type="ARBA" id="ARBA00000707"/>
    </source>
</evidence>
<dbReference type="OrthoDB" id="3182339at2759"/>
<keyword evidence="6" id="KW-0788">Thiol protease</keyword>
<feature type="compositionally biased region" description="Basic and acidic residues" evidence="7">
    <location>
        <begin position="2808"/>
        <end position="2819"/>
    </location>
</feature>
<dbReference type="GO" id="GO:0004843">
    <property type="term" value="F:cysteine-type deubiquitinase activity"/>
    <property type="evidence" value="ECO:0007669"/>
    <property type="project" value="UniProtKB-EC"/>
</dbReference>
<keyword evidence="12" id="KW-1185">Reference proteome</keyword>
<evidence type="ECO:0000313" key="12">
    <source>
        <dbReference type="Proteomes" id="UP000070133"/>
    </source>
</evidence>
<organism evidence="11 12">
    <name type="scientific">Pseudocercospora eumusae</name>
    <dbReference type="NCBI Taxonomy" id="321146"/>
    <lineage>
        <taxon>Eukaryota</taxon>
        <taxon>Fungi</taxon>
        <taxon>Dikarya</taxon>
        <taxon>Ascomycota</taxon>
        <taxon>Pezizomycotina</taxon>
        <taxon>Dothideomycetes</taxon>
        <taxon>Dothideomycetidae</taxon>
        <taxon>Mycosphaerellales</taxon>
        <taxon>Mycosphaerellaceae</taxon>
        <taxon>Pseudocercospora</taxon>
    </lineage>
</organism>
<keyword evidence="4" id="KW-0833">Ubl conjugation pathway</keyword>
<evidence type="ECO:0000256" key="2">
    <source>
        <dbReference type="ARBA" id="ARBA00012759"/>
    </source>
</evidence>
<reference evidence="11 12" key="1">
    <citation type="submission" date="2015-07" db="EMBL/GenBank/DDBJ databases">
        <title>Comparative genomics of the Sigatoka disease complex on banana suggests a link between parallel evolutionary changes in Pseudocercospora fijiensis and Pseudocercospora eumusae and increased virulence on the banana host.</title>
        <authorList>
            <person name="Chang T.-C."/>
            <person name="Salvucci A."/>
            <person name="Crous P.W."/>
            <person name="Stergiopoulos I."/>
        </authorList>
    </citation>
    <scope>NUCLEOTIDE SEQUENCE [LARGE SCALE GENOMIC DNA]</scope>
    <source>
        <strain evidence="11 12">CBS 114824</strain>
    </source>
</reference>
<feature type="domain" description="DUF3645" evidence="9">
    <location>
        <begin position="2342"/>
        <end position="2374"/>
    </location>
</feature>
<feature type="domain" description="DUF6606" evidence="10">
    <location>
        <begin position="12"/>
        <end position="259"/>
    </location>
</feature>
<dbReference type="EMBL" id="LFZN01000008">
    <property type="protein sequence ID" value="KXT06191.1"/>
    <property type="molecule type" value="Genomic_DNA"/>
</dbReference>
<evidence type="ECO:0000259" key="9">
    <source>
        <dbReference type="Pfam" id="PF12359"/>
    </source>
</evidence>
<dbReference type="InterPro" id="IPR022099">
    <property type="entry name" value="DUF3638"/>
</dbReference>
<protein>
    <recommendedName>
        <fullName evidence="2">ubiquitinyl hydrolase 1</fullName>
        <ecNumber evidence="2">3.4.19.12</ecNumber>
    </recommendedName>
</protein>